<name>A0AAN7AVX1_9PEZI</name>
<dbReference type="AlphaFoldDB" id="A0AAN7AVX1"/>
<reference evidence="8" key="2">
    <citation type="submission" date="2023-05" db="EMBL/GenBank/DDBJ databases">
        <authorList>
            <consortium name="Lawrence Berkeley National Laboratory"/>
            <person name="Steindorff A."/>
            <person name="Hensen N."/>
            <person name="Bonometti L."/>
            <person name="Westerberg I."/>
            <person name="Brannstrom I.O."/>
            <person name="Guillou S."/>
            <person name="Cros-Aarteil S."/>
            <person name="Calhoun S."/>
            <person name="Haridas S."/>
            <person name="Kuo A."/>
            <person name="Mondo S."/>
            <person name="Pangilinan J."/>
            <person name="Riley R."/>
            <person name="Labutti K."/>
            <person name="Andreopoulos B."/>
            <person name="Lipzen A."/>
            <person name="Chen C."/>
            <person name="Yanf M."/>
            <person name="Daum C."/>
            <person name="Ng V."/>
            <person name="Clum A."/>
            <person name="Ohm R."/>
            <person name="Martin F."/>
            <person name="Silar P."/>
            <person name="Natvig D."/>
            <person name="Lalanne C."/>
            <person name="Gautier V."/>
            <person name="Ament-Velasquez S.L."/>
            <person name="Kruys A."/>
            <person name="Hutchinson M.I."/>
            <person name="Powell A.J."/>
            <person name="Barry K."/>
            <person name="Miller A.N."/>
            <person name="Grigoriev I.V."/>
            <person name="Debuchy R."/>
            <person name="Gladieux P."/>
            <person name="Thoren M.H."/>
            <person name="Johannesson H."/>
        </authorList>
    </citation>
    <scope>NUCLEOTIDE SEQUENCE</scope>
    <source>
        <strain evidence="8">CBS 315.58</strain>
    </source>
</reference>
<evidence type="ECO:0000256" key="6">
    <source>
        <dbReference type="SAM" id="MobiDB-lite"/>
    </source>
</evidence>
<evidence type="ECO:0000313" key="8">
    <source>
        <dbReference type="EMBL" id="KAK4201338.1"/>
    </source>
</evidence>
<keyword evidence="3" id="KW-0677">Repeat</keyword>
<evidence type="ECO:0000256" key="3">
    <source>
        <dbReference type="ARBA" id="ARBA00022737"/>
    </source>
</evidence>
<dbReference type="Proteomes" id="UP001303160">
    <property type="component" value="Unassembled WGS sequence"/>
</dbReference>
<comment type="caution">
    <text evidence="8">The sequence shown here is derived from an EMBL/GenBank/DDBJ whole genome shotgun (WGS) entry which is preliminary data.</text>
</comment>
<dbReference type="PANTHER" id="PTHR14978">
    <property type="entry name" value="BETA-CATENIN-LIKE PROTEIN 1 NUCLEAR ASSOCIATED PROTEIN"/>
    <property type="match status" value="1"/>
</dbReference>
<dbReference type="Gene3D" id="1.25.10.10">
    <property type="entry name" value="Leucine-rich Repeat Variant"/>
    <property type="match status" value="1"/>
</dbReference>
<keyword evidence="4" id="KW-0175">Coiled coil</keyword>
<dbReference type="SUPFAM" id="SSF48371">
    <property type="entry name" value="ARM repeat"/>
    <property type="match status" value="1"/>
</dbReference>
<dbReference type="EMBL" id="MU863908">
    <property type="protein sequence ID" value="KAK4201338.1"/>
    <property type="molecule type" value="Genomic_DNA"/>
</dbReference>
<accession>A0AAN7AVX1</accession>
<dbReference type="InterPro" id="IPR013180">
    <property type="entry name" value="CTNNBL1_N"/>
</dbReference>
<feature type="compositionally biased region" description="Acidic residues" evidence="6">
    <location>
        <begin position="57"/>
        <end position="66"/>
    </location>
</feature>
<dbReference type="GO" id="GO:0005681">
    <property type="term" value="C:spliceosomal complex"/>
    <property type="evidence" value="ECO:0007669"/>
    <property type="project" value="TreeGrafter"/>
</dbReference>
<dbReference type="InterPro" id="IPR016024">
    <property type="entry name" value="ARM-type_fold"/>
</dbReference>
<evidence type="ECO:0000256" key="2">
    <source>
        <dbReference type="ARBA" id="ARBA00022553"/>
    </source>
</evidence>
<dbReference type="InterPro" id="IPR039678">
    <property type="entry name" value="CTNNBL1"/>
</dbReference>
<evidence type="ECO:0000259" key="7">
    <source>
        <dbReference type="SMART" id="SM01156"/>
    </source>
</evidence>
<keyword evidence="9" id="KW-1185">Reference proteome</keyword>
<gene>
    <name evidence="8" type="ORF">QBC40DRAFT_278348</name>
</gene>
<protein>
    <submittedName>
        <fullName evidence="8">Catenin-beta-like protein</fullName>
    </submittedName>
</protein>
<dbReference type="FunFam" id="1.25.10.10:FF:001136">
    <property type="entry name" value="Beta-catenin-like protein 1"/>
    <property type="match status" value="1"/>
</dbReference>
<feature type="region of interest" description="Disordered" evidence="6">
    <location>
        <begin position="1"/>
        <end position="71"/>
    </location>
</feature>
<dbReference type="GO" id="GO:0010467">
    <property type="term" value="P:gene expression"/>
    <property type="evidence" value="ECO:0007669"/>
    <property type="project" value="UniProtKB-ARBA"/>
</dbReference>
<comment type="subcellular location">
    <subcellularLocation>
        <location evidence="1">Nucleus</location>
    </subcellularLocation>
</comment>
<evidence type="ECO:0000256" key="5">
    <source>
        <dbReference type="ARBA" id="ARBA00023242"/>
    </source>
</evidence>
<reference evidence="8" key="1">
    <citation type="journal article" date="2023" name="Mol. Phylogenet. Evol.">
        <title>Genome-scale phylogeny and comparative genomics of the fungal order Sordariales.</title>
        <authorList>
            <person name="Hensen N."/>
            <person name="Bonometti L."/>
            <person name="Westerberg I."/>
            <person name="Brannstrom I.O."/>
            <person name="Guillou S."/>
            <person name="Cros-Aarteil S."/>
            <person name="Calhoun S."/>
            <person name="Haridas S."/>
            <person name="Kuo A."/>
            <person name="Mondo S."/>
            <person name="Pangilinan J."/>
            <person name="Riley R."/>
            <person name="LaButti K."/>
            <person name="Andreopoulos B."/>
            <person name="Lipzen A."/>
            <person name="Chen C."/>
            <person name="Yan M."/>
            <person name="Daum C."/>
            <person name="Ng V."/>
            <person name="Clum A."/>
            <person name="Steindorff A."/>
            <person name="Ohm R.A."/>
            <person name="Martin F."/>
            <person name="Silar P."/>
            <person name="Natvig D.O."/>
            <person name="Lalanne C."/>
            <person name="Gautier V."/>
            <person name="Ament-Velasquez S.L."/>
            <person name="Kruys A."/>
            <person name="Hutchinson M.I."/>
            <person name="Powell A.J."/>
            <person name="Barry K."/>
            <person name="Miller A.N."/>
            <person name="Grigoriev I.V."/>
            <person name="Debuchy R."/>
            <person name="Gladieux P."/>
            <person name="Hiltunen Thoren M."/>
            <person name="Johannesson H."/>
        </authorList>
    </citation>
    <scope>NUCLEOTIDE SEQUENCE</scope>
    <source>
        <strain evidence="8">CBS 315.58</strain>
    </source>
</reference>
<dbReference type="SMART" id="SM01156">
    <property type="entry name" value="DUF1716"/>
    <property type="match status" value="1"/>
</dbReference>
<organism evidence="8 9">
    <name type="scientific">Triangularia verruculosa</name>
    <dbReference type="NCBI Taxonomy" id="2587418"/>
    <lineage>
        <taxon>Eukaryota</taxon>
        <taxon>Fungi</taxon>
        <taxon>Dikarya</taxon>
        <taxon>Ascomycota</taxon>
        <taxon>Pezizomycotina</taxon>
        <taxon>Sordariomycetes</taxon>
        <taxon>Sordariomycetidae</taxon>
        <taxon>Sordariales</taxon>
        <taxon>Podosporaceae</taxon>
        <taxon>Triangularia</taxon>
    </lineage>
</organism>
<evidence type="ECO:0000256" key="1">
    <source>
        <dbReference type="ARBA" id="ARBA00004123"/>
    </source>
</evidence>
<proteinExistence type="predicted"/>
<evidence type="ECO:0000313" key="9">
    <source>
        <dbReference type="Proteomes" id="UP001303160"/>
    </source>
</evidence>
<dbReference type="Pfam" id="PF08216">
    <property type="entry name" value="CTNNBL"/>
    <property type="match status" value="1"/>
</dbReference>
<evidence type="ECO:0000256" key="4">
    <source>
        <dbReference type="ARBA" id="ARBA00023054"/>
    </source>
</evidence>
<dbReference type="InterPro" id="IPR011989">
    <property type="entry name" value="ARM-like"/>
</dbReference>
<keyword evidence="2" id="KW-0597">Phosphoprotein</keyword>
<keyword evidence="5" id="KW-0539">Nucleus</keyword>
<sequence>MPSKRKLDLPPAEIYKSAKLASNGSRHAHVEENDDLEAGPAPPPEDDDGDYGPSAPPDDDDGDDEEGRFFGGGITETEKEVLDFMDSNQQSSVIDAAPETIDASWLKKTALSFEKKISRNAELRAKFESEPSKFIDSEADLDSAIKSLSILSDHPDLYPTFAKLGSAASLVSLLAHENTDVAIGAVEILSELTDQDVSASESDWSSLVNSCLEADLLGLLVSNFSRLNETNDSDREGVYHALSLLENLCSSPPTCDKIGADNSLIQYLLTRISLPEPQISQNKQYSAEILAILVSSSFLNRKQLISLNAIDTLLQQIAPYRKRDPDKTSSAFEPEFVRNSFECLSSLVASPDGKTAFVEAEGVELCLIMLKSGGAKIIKPSSLRLLDHACSFSPEIAAKIVTEGGLKTLFTMFMKNKTAIGSTTEHLVGVFSSMLRFLPGESAERIRTLAKFVEKEYEKLGKLVLLRREYAARLEVIDRSVAEERQGLDKEEREEREDEFFSRRLDAGLFCLQSIDVVLAWLVAEDDGARRKIKELLGDRDEDFGVLKGTIEEQIEGVDEQTEEGRETKEMLSTLARFLV</sequence>
<dbReference type="PANTHER" id="PTHR14978:SF0">
    <property type="entry name" value="BETA-CATENIN-LIKE PROTEIN 1"/>
    <property type="match status" value="1"/>
</dbReference>
<feature type="domain" description="Beta-catenin-like protein 1 N-terminal" evidence="7">
    <location>
        <begin position="77"/>
        <end position="186"/>
    </location>
</feature>